<dbReference type="InterPro" id="IPR013223">
    <property type="entry name" value="RNase_B_OB_dom"/>
</dbReference>
<evidence type="ECO:0000256" key="2">
    <source>
        <dbReference type="ARBA" id="ARBA00022801"/>
    </source>
</evidence>
<keyword evidence="1" id="KW-0540">Nuclease</keyword>
<keyword evidence="2" id="KW-0378">Hydrolase</keyword>
<organism evidence="5">
    <name type="scientific">marine metagenome</name>
    <dbReference type="NCBI Taxonomy" id="408172"/>
    <lineage>
        <taxon>unclassified sequences</taxon>
        <taxon>metagenomes</taxon>
        <taxon>ecological metagenomes</taxon>
    </lineage>
</organism>
<evidence type="ECO:0000256" key="3">
    <source>
        <dbReference type="ARBA" id="ARBA00022839"/>
    </source>
</evidence>
<dbReference type="EMBL" id="UINC01099320">
    <property type="protein sequence ID" value="SVC58490.1"/>
    <property type="molecule type" value="Genomic_DNA"/>
</dbReference>
<dbReference type="InterPro" id="IPR040476">
    <property type="entry name" value="CSD2"/>
</dbReference>
<feature type="non-terminal residue" evidence="5">
    <location>
        <position position="212"/>
    </location>
</feature>
<dbReference type="AlphaFoldDB" id="A0A382NCP2"/>
<name>A0A382NCP2_9ZZZZ</name>
<protein>
    <recommendedName>
        <fullName evidence="4">Cold-shock domain-containing protein</fullName>
    </recommendedName>
</protein>
<evidence type="ECO:0000259" key="4">
    <source>
        <dbReference type="SMART" id="SM00357"/>
    </source>
</evidence>
<dbReference type="Gene3D" id="2.40.50.140">
    <property type="entry name" value="Nucleic acid-binding proteins"/>
    <property type="match status" value="1"/>
</dbReference>
<dbReference type="Pfam" id="PF08206">
    <property type="entry name" value="OB_RNB"/>
    <property type="match status" value="1"/>
</dbReference>
<sequence>MKLTDARILVLMKKKIRRPMKISELSKHFGITDAEHREFRNRIKDMAAQGSLVKIRGGRYGLPDEMNLITGTLHGHPNGFGFVIPDKHHDTNDVFVHRKSMNEAMHQDHVVVRVESEKEPGRPEGRVIKILQRNTPNLVGVYEKFGRDGWVIPTEDKHFHDVFIPGKNRKDAKNGKIVDVKIETYPTRHQPPVGKVMEILGKYNDPEVEVQS</sequence>
<evidence type="ECO:0000313" key="5">
    <source>
        <dbReference type="EMBL" id="SVC58490.1"/>
    </source>
</evidence>
<dbReference type="GO" id="GO:0003676">
    <property type="term" value="F:nucleic acid binding"/>
    <property type="evidence" value="ECO:0007669"/>
    <property type="project" value="InterPro"/>
</dbReference>
<dbReference type="SUPFAM" id="SSF50249">
    <property type="entry name" value="Nucleic acid-binding proteins"/>
    <property type="match status" value="2"/>
</dbReference>
<keyword evidence="3" id="KW-0269">Exonuclease</keyword>
<proteinExistence type="predicted"/>
<dbReference type="InterPro" id="IPR012340">
    <property type="entry name" value="NA-bd_OB-fold"/>
</dbReference>
<accession>A0A382NCP2</accession>
<dbReference type="InterPro" id="IPR011129">
    <property type="entry name" value="CSD"/>
</dbReference>
<feature type="domain" description="Cold-shock" evidence="4">
    <location>
        <begin position="70"/>
        <end position="131"/>
    </location>
</feature>
<dbReference type="Pfam" id="PF17876">
    <property type="entry name" value="CSD2"/>
    <property type="match status" value="1"/>
</dbReference>
<dbReference type="GO" id="GO:0004527">
    <property type="term" value="F:exonuclease activity"/>
    <property type="evidence" value="ECO:0007669"/>
    <property type="project" value="UniProtKB-KW"/>
</dbReference>
<gene>
    <name evidence="5" type="ORF">METZ01_LOCUS311344</name>
</gene>
<evidence type="ECO:0000256" key="1">
    <source>
        <dbReference type="ARBA" id="ARBA00022722"/>
    </source>
</evidence>
<reference evidence="5" key="1">
    <citation type="submission" date="2018-05" db="EMBL/GenBank/DDBJ databases">
        <authorList>
            <person name="Lanie J.A."/>
            <person name="Ng W.-L."/>
            <person name="Kazmierczak K.M."/>
            <person name="Andrzejewski T.M."/>
            <person name="Davidsen T.M."/>
            <person name="Wayne K.J."/>
            <person name="Tettelin H."/>
            <person name="Glass J.I."/>
            <person name="Rusch D."/>
            <person name="Podicherti R."/>
            <person name="Tsui H.-C.T."/>
            <person name="Winkler M.E."/>
        </authorList>
    </citation>
    <scope>NUCLEOTIDE SEQUENCE</scope>
</reference>
<dbReference type="SMART" id="SM00357">
    <property type="entry name" value="CSP"/>
    <property type="match status" value="1"/>
</dbReference>